<dbReference type="InterPro" id="IPR015424">
    <property type="entry name" value="PyrdxlP-dep_Trfase"/>
</dbReference>
<dbReference type="PANTHER" id="PTHR30244">
    <property type="entry name" value="TRANSAMINASE"/>
    <property type="match status" value="1"/>
</dbReference>
<dbReference type="GO" id="GO:0000271">
    <property type="term" value="P:polysaccharide biosynthetic process"/>
    <property type="evidence" value="ECO:0007669"/>
    <property type="project" value="TreeGrafter"/>
</dbReference>
<protein>
    <submittedName>
        <fullName evidence="6">DegT/DnrJ/EryC1/StrS family aminotransferase</fullName>
    </submittedName>
</protein>
<dbReference type="InterPro" id="IPR000653">
    <property type="entry name" value="DegT/StrS_aminotransferase"/>
</dbReference>
<evidence type="ECO:0000256" key="5">
    <source>
        <dbReference type="RuleBase" id="RU004508"/>
    </source>
</evidence>
<keyword evidence="1 4" id="KW-0663">Pyridoxal phosphate</keyword>
<dbReference type="Pfam" id="PF01041">
    <property type="entry name" value="DegT_DnrJ_EryC1"/>
    <property type="match status" value="1"/>
</dbReference>
<dbReference type="Gene3D" id="3.40.640.10">
    <property type="entry name" value="Type I PLP-dependent aspartate aminotransferase-like (Major domain)"/>
    <property type="match status" value="1"/>
</dbReference>
<evidence type="ECO:0000256" key="2">
    <source>
        <dbReference type="ARBA" id="ARBA00037999"/>
    </source>
</evidence>
<dbReference type="PIRSF" id="PIRSF000390">
    <property type="entry name" value="PLP_StrS"/>
    <property type="match status" value="1"/>
</dbReference>
<feature type="active site" description="Proton acceptor" evidence="3">
    <location>
        <position position="224"/>
    </location>
</feature>
<evidence type="ECO:0000256" key="1">
    <source>
        <dbReference type="ARBA" id="ARBA00022898"/>
    </source>
</evidence>
<dbReference type="CDD" id="cd00616">
    <property type="entry name" value="AHBA_syn"/>
    <property type="match status" value="1"/>
</dbReference>
<name>A0A7C4CBX5_UNCW3</name>
<dbReference type="GO" id="GO:0008483">
    <property type="term" value="F:transaminase activity"/>
    <property type="evidence" value="ECO:0007669"/>
    <property type="project" value="UniProtKB-KW"/>
</dbReference>
<dbReference type="SUPFAM" id="SSF53383">
    <property type="entry name" value="PLP-dependent transferases"/>
    <property type="match status" value="1"/>
</dbReference>
<reference evidence="6" key="1">
    <citation type="journal article" date="2020" name="mSystems">
        <title>Genome- and Community-Level Interaction Insights into Carbon Utilization and Element Cycling Functions of Hydrothermarchaeota in Hydrothermal Sediment.</title>
        <authorList>
            <person name="Zhou Z."/>
            <person name="Liu Y."/>
            <person name="Xu W."/>
            <person name="Pan J."/>
            <person name="Luo Z.H."/>
            <person name="Li M."/>
        </authorList>
    </citation>
    <scope>NUCLEOTIDE SEQUENCE [LARGE SCALE GENOMIC DNA]</scope>
    <source>
        <strain evidence="6">SpSt-488</strain>
    </source>
</reference>
<dbReference type="PANTHER" id="PTHR30244:SF36">
    <property type="entry name" value="3-OXO-GLUCOSE-6-PHOSPHATE:GLUTAMATE AMINOTRANSFERASE"/>
    <property type="match status" value="1"/>
</dbReference>
<evidence type="ECO:0000313" key="6">
    <source>
        <dbReference type="EMBL" id="HGK28886.1"/>
    </source>
</evidence>
<keyword evidence="6" id="KW-0808">Transferase</keyword>
<evidence type="ECO:0000256" key="4">
    <source>
        <dbReference type="PIRSR" id="PIRSR000390-2"/>
    </source>
</evidence>
<comment type="similarity">
    <text evidence="2 5">Belongs to the DegT/DnrJ/EryC1 family.</text>
</comment>
<dbReference type="AlphaFoldDB" id="A0A7C4CBX5"/>
<comment type="caution">
    <text evidence="6">The sequence shown here is derived from an EMBL/GenBank/DDBJ whole genome shotgun (WGS) entry which is preliminary data.</text>
</comment>
<dbReference type="Gene3D" id="3.90.1150.10">
    <property type="entry name" value="Aspartate Aminotransferase, domain 1"/>
    <property type="match status" value="1"/>
</dbReference>
<sequence length="402" mass="43467">MLAGSTVVVNRGGPAADSGWCCRGIDLPEGGNILSAVAVRIRFHDVGGELRRYEVGAGEALRRVISSGQFVLGPELEAFEQEFARFLGVAHAVGTNSGTDALVLTLEALGIGRGDEVVTTPFSFFATAEAVMRTGAVPVFADIEPETLCLAPDAVEPAVTPRTRAVVLVHIFGHCTDIDRIQAVCRRHNLLLIEDACQAVGATWQGRRLGTFGIASCFSFYPTKNLACLGDGGAIATGDGRLAQRLRELRVHGRGSSGYVRPGYNSRLDELQAAFLRHCLPELEAANSRRQALAVRYDVELPRQLRRVRGAAGCSSSYHQYAVLTPDRDRLREHLAERGVETGVYYATPLHREPALAGRVKQSLPQAEVACREVLSLPIRPSLTDEEQTYIISSVAEFFGNG</sequence>
<keyword evidence="6" id="KW-0032">Aminotransferase</keyword>
<feature type="modified residue" description="N6-(pyridoxal phosphate)lysine" evidence="4">
    <location>
        <position position="224"/>
    </location>
</feature>
<dbReference type="GO" id="GO:0030170">
    <property type="term" value="F:pyridoxal phosphate binding"/>
    <property type="evidence" value="ECO:0007669"/>
    <property type="project" value="TreeGrafter"/>
</dbReference>
<accession>A0A7C4CBX5</accession>
<organism evidence="6">
    <name type="scientific">candidate division WOR-3 bacterium</name>
    <dbReference type="NCBI Taxonomy" id="2052148"/>
    <lineage>
        <taxon>Bacteria</taxon>
        <taxon>Bacteria division WOR-3</taxon>
    </lineage>
</organism>
<dbReference type="InterPro" id="IPR015421">
    <property type="entry name" value="PyrdxlP-dep_Trfase_major"/>
</dbReference>
<evidence type="ECO:0000256" key="3">
    <source>
        <dbReference type="PIRSR" id="PIRSR000390-1"/>
    </source>
</evidence>
<dbReference type="EMBL" id="DSUT01000172">
    <property type="protein sequence ID" value="HGK28886.1"/>
    <property type="molecule type" value="Genomic_DNA"/>
</dbReference>
<gene>
    <name evidence="6" type="ORF">ENS41_08090</name>
</gene>
<dbReference type="InterPro" id="IPR015422">
    <property type="entry name" value="PyrdxlP-dep_Trfase_small"/>
</dbReference>
<proteinExistence type="inferred from homology"/>